<sequence>MKFKTAMTQPALATCVVVTSTLIFLALGSLADVEIGANIENLSQWTAENRSLSDVLLASTVFMICAASFFIGSATAGANMISFSVKNPESKFGSVFLQFFFILSMSACLRLKDEAKCFGDWVWIGSLLCGCYGTIHSYLYRDGVPATDFNSPSSAMLSILAIVSICAILSTCVELYANIPYSSPMNSITAVCAAFIASKPLFLSNYTIFSRATNSSGLGFVQGVASTFSTVLMLCQVFQSTLCDLDINTFCGSSVVSGKGLFFISVGPAITVFYIISLGFNSLSSSDDPDKDPVDPDADPDDPDADGGEPDDRGKFGGGLIILAVNILTSLFTLVFVVVVVLEVVQQVLMNIICYNCGKGCFYKEWCWRLNGSMSLETVLVLACGLTFVNFVANDSTKGASNSLGQTEGMVSLLLAILRIVWKLVGPEGNFALAMAVLFLTFACVACGKLLSMYQKCIVAEDGEVNEARVLLAPVNVFLAIVSSFIYLTLDLFEHTTSKFLYSTVAMLALGAFLFTLQNLIFSSVSKKSIPFIVSPMLASFLLPMHISIFLSSVSGGFNVNLTEEHEHIADWIRKNSMLFCFTFLAIYTLTSVFQSVGSFLFRSCASLFTTSMQITPAIQHHIESYQTKLMKSEVLSSSPLFVPQKYVDAGITFECFMMNMLNVALNVILALMVGILFETQVNISSSITISNGGNTLLAVVGVFALTSAGTSFKTFILALGSGYLLSDTYGPYAVLVTAICSFVGSAAGACVHSSVQYTPGRLSSTLTSRGILLPEIIFYSAIGVELRSSQSVQTLICFASFIVGASTLFTLNKEQSSQVDKYNSTNGDICVPLLIAQNV</sequence>
<proteinExistence type="predicted"/>
<accession>A0A7S0C9R5</accession>
<feature type="transmembrane region" description="Helical" evidence="2">
    <location>
        <begin position="431"/>
        <end position="451"/>
    </location>
</feature>
<evidence type="ECO:0000256" key="2">
    <source>
        <dbReference type="SAM" id="Phobius"/>
    </source>
</evidence>
<feature type="transmembrane region" description="Helical" evidence="2">
    <location>
        <begin position="121"/>
        <end position="140"/>
    </location>
</feature>
<feature type="transmembrane region" description="Helical" evidence="2">
    <location>
        <begin position="533"/>
        <end position="557"/>
    </location>
</feature>
<keyword evidence="2" id="KW-1133">Transmembrane helix</keyword>
<feature type="transmembrane region" description="Helical" evidence="2">
    <location>
        <begin position="405"/>
        <end position="425"/>
    </location>
</feature>
<keyword evidence="2" id="KW-0812">Transmembrane</keyword>
<feature type="transmembrane region" description="Helical" evidence="2">
    <location>
        <begin position="374"/>
        <end position="393"/>
    </location>
</feature>
<dbReference type="EMBL" id="HBEL01028789">
    <property type="protein sequence ID" value="CAD8417204.1"/>
    <property type="molecule type" value="Transcribed_RNA"/>
</dbReference>
<feature type="transmembrane region" description="Helical" evidence="2">
    <location>
        <begin position="220"/>
        <end position="240"/>
    </location>
</feature>
<feature type="transmembrane region" description="Helical" evidence="2">
    <location>
        <begin position="320"/>
        <end position="342"/>
    </location>
</feature>
<organism evidence="3">
    <name type="scientific">Proboscia inermis</name>
    <dbReference type="NCBI Taxonomy" id="420281"/>
    <lineage>
        <taxon>Eukaryota</taxon>
        <taxon>Sar</taxon>
        <taxon>Stramenopiles</taxon>
        <taxon>Ochrophyta</taxon>
        <taxon>Bacillariophyta</taxon>
        <taxon>Coscinodiscophyceae</taxon>
        <taxon>Rhizosoleniophycidae</taxon>
        <taxon>Rhizosoleniales</taxon>
        <taxon>Rhizosoleniaceae</taxon>
        <taxon>Proboscia</taxon>
    </lineage>
</organism>
<evidence type="ECO:0000256" key="1">
    <source>
        <dbReference type="SAM" id="MobiDB-lite"/>
    </source>
</evidence>
<feature type="transmembrane region" description="Helical" evidence="2">
    <location>
        <begin position="188"/>
        <end position="208"/>
    </location>
</feature>
<name>A0A7S0C9R5_9STRA</name>
<feature type="region of interest" description="Disordered" evidence="1">
    <location>
        <begin position="284"/>
        <end position="310"/>
    </location>
</feature>
<evidence type="ECO:0000313" key="3">
    <source>
        <dbReference type="EMBL" id="CAD8417204.1"/>
    </source>
</evidence>
<gene>
    <name evidence="3" type="ORF">PINE0816_LOCUS13339</name>
</gene>
<feature type="transmembrane region" description="Helical" evidence="2">
    <location>
        <begin position="733"/>
        <end position="756"/>
    </location>
</feature>
<feature type="transmembrane region" description="Helical" evidence="2">
    <location>
        <begin position="661"/>
        <end position="678"/>
    </location>
</feature>
<feature type="transmembrane region" description="Helical" evidence="2">
    <location>
        <begin position="577"/>
        <end position="602"/>
    </location>
</feature>
<reference evidence="3" key="1">
    <citation type="submission" date="2021-01" db="EMBL/GenBank/DDBJ databases">
        <authorList>
            <person name="Corre E."/>
            <person name="Pelletier E."/>
            <person name="Niang G."/>
            <person name="Scheremetjew M."/>
            <person name="Finn R."/>
            <person name="Kale V."/>
            <person name="Holt S."/>
            <person name="Cochrane G."/>
            <person name="Meng A."/>
            <person name="Brown T."/>
            <person name="Cohen L."/>
        </authorList>
    </citation>
    <scope>NUCLEOTIDE SEQUENCE</scope>
    <source>
        <strain evidence="3">CCAP1064/1</strain>
    </source>
</reference>
<feature type="transmembrane region" description="Helical" evidence="2">
    <location>
        <begin position="471"/>
        <end position="488"/>
    </location>
</feature>
<feature type="transmembrane region" description="Helical" evidence="2">
    <location>
        <begin position="55"/>
        <end position="80"/>
    </location>
</feature>
<protein>
    <submittedName>
        <fullName evidence="3">Uncharacterized protein</fullName>
    </submittedName>
</protein>
<dbReference type="AlphaFoldDB" id="A0A7S0C9R5"/>
<feature type="transmembrane region" description="Helical" evidence="2">
    <location>
        <begin position="152"/>
        <end position="176"/>
    </location>
</feature>
<feature type="transmembrane region" description="Helical" evidence="2">
    <location>
        <begin position="500"/>
        <end position="521"/>
    </location>
</feature>
<feature type="transmembrane region" description="Helical" evidence="2">
    <location>
        <begin position="260"/>
        <end position="280"/>
    </location>
</feature>
<keyword evidence="2" id="KW-0472">Membrane</keyword>
<feature type="compositionally biased region" description="Acidic residues" evidence="1">
    <location>
        <begin position="287"/>
        <end position="309"/>
    </location>
</feature>
<feature type="transmembrane region" description="Helical" evidence="2">
    <location>
        <begin position="92"/>
        <end position="109"/>
    </location>
</feature>
<feature type="transmembrane region" description="Helical" evidence="2">
    <location>
        <begin position="698"/>
        <end position="721"/>
    </location>
</feature>